<reference evidence="2" key="1">
    <citation type="submission" date="2018-11" db="EMBL/GenBank/DDBJ databases">
        <authorList>
            <consortium name="Genoscope - CEA"/>
            <person name="William W."/>
        </authorList>
    </citation>
    <scope>NUCLEOTIDE SEQUENCE</scope>
</reference>
<accession>A0A3P6G1N4</accession>
<protein>
    <submittedName>
        <fullName evidence="2">Uncharacterized protein</fullName>
    </submittedName>
</protein>
<evidence type="ECO:0000313" key="2">
    <source>
        <dbReference type="EMBL" id="VDD51525.1"/>
    </source>
</evidence>
<proteinExistence type="predicted"/>
<sequence>MLLVRLFMLVLSLKFMLKGNKLTNSMLFFGMKLLQI</sequence>
<organism evidence="2">
    <name type="scientific">Brassica oleracea</name>
    <name type="common">Wild cabbage</name>
    <dbReference type="NCBI Taxonomy" id="3712"/>
    <lineage>
        <taxon>Eukaryota</taxon>
        <taxon>Viridiplantae</taxon>
        <taxon>Streptophyta</taxon>
        <taxon>Embryophyta</taxon>
        <taxon>Tracheophyta</taxon>
        <taxon>Spermatophyta</taxon>
        <taxon>Magnoliopsida</taxon>
        <taxon>eudicotyledons</taxon>
        <taxon>Gunneridae</taxon>
        <taxon>Pentapetalae</taxon>
        <taxon>rosids</taxon>
        <taxon>malvids</taxon>
        <taxon>Brassicales</taxon>
        <taxon>Brassicaceae</taxon>
        <taxon>Brassiceae</taxon>
        <taxon>Brassica</taxon>
    </lineage>
</organism>
<dbReference type="EMBL" id="LR031878">
    <property type="protein sequence ID" value="VDD48466.1"/>
    <property type="molecule type" value="Genomic_DNA"/>
</dbReference>
<dbReference type="AlphaFoldDB" id="A0A3P6G1N4"/>
<name>A0A3P6G1N4_BRAOL</name>
<gene>
    <name evidence="1" type="ORF">BOLC1T00855H</name>
    <name evidence="2" type="ORF">BOLC1T03914H</name>
</gene>
<dbReference type="EMBL" id="LR031878">
    <property type="protein sequence ID" value="VDD51525.1"/>
    <property type="molecule type" value="Genomic_DNA"/>
</dbReference>
<evidence type="ECO:0000313" key="1">
    <source>
        <dbReference type="EMBL" id="VDD48466.1"/>
    </source>
</evidence>